<dbReference type="InterPro" id="IPR019011">
    <property type="entry name" value="Cryptic/Cripto_CFC-dom"/>
</dbReference>
<keyword evidence="2" id="KW-1015">Disulfide bond</keyword>
<keyword evidence="3" id="KW-0325">Glycoprotein</keyword>
<dbReference type="SUPFAM" id="SSF57196">
    <property type="entry name" value="EGF/Laminin"/>
    <property type="match status" value="1"/>
</dbReference>
<evidence type="ECO:0000259" key="4">
    <source>
        <dbReference type="Pfam" id="PF09443"/>
    </source>
</evidence>
<reference evidence="5" key="3">
    <citation type="submission" date="2025-09" db="UniProtKB">
        <authorList>
            <consortium name="Ensembl"/>
        </authorList>
    </citation>
    <scope>IDENTIFICATION</scope>
</reference>
<evidence type="ECO:0000313" key="6">
    <source>
        <dbReference type="Proteomes" id="UP000694411"/>
    </source>
</evidence>
<keyword evidence="6" id="KW-1185">Reference proteome</keyword>
<proteinExistence type="predicted"/>
<organism evidence="5 6">
    <name type="scientific">Theropithecus gelada</name>
    <name type="common">Gelada baboon</name>
    <dbReference type="NCBI Taxonomy" id="9565"/>
    <lineage>
        <taxon>Eukaryota</taxon>
        <taxon>Metazoa</taxon>
        <taxon>Chordata</taxon>
        <taxon>Craniata</taxon>
        <taxon>Vertebrata</taxon>
        <taxon>Euteleostomi</taxon>
        <taxon>Mammalia</taxon>
        <taxon>Eutheria</taxon>
        <taxon>Euarchontoglires</taxon>
        <taxon>Primates</taxon>
        <taxon>Haplorrhini</taxon>
        <taxon>Catarrhini</taxon>
        <taxon>Cercopithecidae</taxon>
        <taxon>Cercopithecinae</taxon>
        <taxon>Theropithecus</taxon>
    </lineage>
</organism>
<name>A0A8D2EZR7_THEGE</name>
<evidence type="ECO:0000256" key="2">
    <source>
        <dbReference type="ARBA" id="ARBA00023157"/>
    </source>
</evidence>
<sequence length="157" mass="17465">VAISKAFELELVGQVGPPYLACLCQGDLAFKGTALSPRRSLQFVLVSQFVPSMGIKDSKERNRTCCLNGGTCTLGCFRVCPSSYGWNCDVVVCRESCESVHHDTWLPKKRSMCKCWHGQPHGFPEAFLPGCDGLVMDEHLMAPRTLEYYHLHVPLLC</sequence>
<protein>
    <recommendedName>
        <fullName evidence="4">Cryptic/Cripto CFC domain-containing protein</fullName>
    </recommendedName>
</protein>
<evidence type="ECO:0000313" key="5">
    <source>
        <dbReference type="Ensembl" id="ENSTGEP00000013011.1"/>
    </source>
</evidence>
<dbReference type="AlphaFoldDB" id="A0A8D2EZR7"/>
<evidence type="ECO:0000256" key="3">
    <source>
        <dbReference type="ARBA" id="ARBA00023180"/>
    </source>
</evidence>
<evidence type="ECO:0000256" key="1">
    <source>
        <dbReference type="ARBA" id="ARBA00022536"/>
    </source>
</evidence>
<accession>A0A8D2EZR7</accession>
<dbReference type="Pfam" id="PF09443">
    <property type="entry name" value="CFC"/>
    <property type="match status" value="1"/>
</dbReference>
<dbReference type="Ensembl" id="ENSTGET00000015635.1">
    <property type="protein sequence ID" value="ENSTGEP00000013011.1"/>
    <property type="gene ID" value="ENSTGEG00000010591.1"/>
</dbReference>
<reference evidence="5" key="1">
    <citation type="submission" date="2018-05" db="EMBL/GenBank/DDBJ databases">
        <title>Whole genome of Theropithecus gelada.</title>
        <authorList>
            <person name="Chiou K.L."/>
            <person name="Snyder-Mackler N."/>
        </authorList>
    </citation>
    <scope>NUCLEOTIDE SEQUENCE [LARGE SCALE GENOMIC DNA]</scope>
</reference>
<keyword evidence="1" id="KW-0245">EGF-like domain</keyword>
<reference evidence="5" key="2">
    <citation type="submission" date="2025-08" db="UniProtKB">
        <authorList>
            <consortium name="Ensembl"/>
        </authorList>
    </citation>
    <scope>IDENTIFICATION</scope>
</reference>
<dbReference type="Proteomes" id="UP000694411">
    <property type="component" value="Chromosome X"/>
</dbReference>
<feature type="domain" description="Cryptic/Cripto CFC" evidence="4">
    <location>
        <begin position="97"/>
        <end position="131"/>
    </location>
</feature>